<gene>
    <name evidence="2" type="ORF">GII31_09155</name>
</gene>
<evidence type="ECO:0000313" key="2">
    <source>
        <dbReference type="EMBL" id="QHN35040.1"/>
    </source>
</evidence>
<dbReference type="Pfam" id="PF13312">
    <property type="entry name" value="DUF4081"/>
    <property type="match status" value="1"/>
</dbReference>
<dbReference type="Gene3D" id="3.40.630.30">
    <property type="match status" value="1"/>
</dbReference>
<name>A0ABX6IGQ9_9ACTN</name>
<dbReference type="PIRSF" id="PIRSF021603">
    <property type="entry name" value="UCP21603_acetyltransf"/>
    <property type="match status" value="1"/>
</dbReference>
<keyword evidence="3" id="KW-1185">Reference proteome</keyword>
<dbReference type="InterPro" id="IPR016181">
    <property type="entry name" value="Acyl_CoA_acyltransferase"/>
</dbReference>
<protein>
    <submittedName>
        <fullName evidence="2">GNAT family N-acetyltransferase</fullName>
    </submittedName>
</protein>
<organism evidence="2 3">
    <name type="scientific">Gordonia pseudamarae</name>
    <dbReference type="NCBI Taxonomy" id="2831662"/>
    <lineage>
        <taxon>Bacteria</taxon>
        <taxon>Bacillati</taxon>
        <taxon>Actinomycetota</taxon>
        <taxon>Actinomycetes</taxon>
        <taxon>Mycobacteriales</taxon>
        <taxon>Gordoniaceae</taxon>
        <taxon>Gordonia</taxon>
    </lineage>
</organism>
<dbReference type="InterPro" id="IPR000182">
    <property type="entry name" value="GNAT_dom"/>
</dbReference>
<evidence type="ECO:0000313" key="3">
    <source>
        <dbReference type="Proteomes" id="UP001059836"/>
    </source>
</evidence>
<accession>A0ABX6IGQ9</accession>
<evidence type="ECO:0000259" key="1">
    <source>
        <dbReference type="PROSITE" id="PS51186"/>
    </source>
</evidence>
<dbReference type="SUPFAM" id="SSF55729">
    <property type="entry name" value="Acyl-CoA N-acyltransferases (Nat)"/>
    <property type="match status" value="1"/>
</dbReference>
<dbReference type="InterPro" id="IPR025289">
    <property type="entry name" value="DUF4081"/>
</dbReference>
<dbReference type="Pfam" id="PF08445">
    <property type="entry name" value="FR47"/>
    <property type="match status" value="1"/>
</dbReference>
<dbReference type="EMBL" id="CP045809">
    <property type="protein sequence ID" value="QHN35040.1"/>
    <property type="molecule type" value="Genomic_DNA"/>
</dbReference>
<sequence length="278" mass="29112">MLNVVGHRPLGLRDAAAVADVLASDPVPMCMVAARCEVHGLNPRLLGGALWTADHPSTSLCFSGANLIPLLGSRSDLTYFADRALSRPRACSSVVGPADLVAPLWEDLVTEWGPAREVRPDQPLMALDGPPAAAPDPAVRLVTEDDLDAYLPAAIDMFIGEVGVDPRAGDGGVSYRRRLLSLIAANRVFARFEDGQVVFKAEVGSMSSKVGQIQGVWVDPARRGAGLGSAGTAAVAQAIVAGGRTASLYVNNFNAPARAAYLRIGFVQVGTFATVLID</sequence>
<dbReference type="InterPro" id="IPR013653">
    <property type="entry name" value="GCN5-like_dom"/>
</dbReference>
<dbReference type="PROSITE" id="PS51186">
    <property type="entry name" value="GNAT"/>
    <property type="match status" value="1"/>
</dbReference>
<dbReference type="Proteomes" id="UP001059836">
    <property type="component" value="Chromosome"/>
</dbReference>
<reference evidence="2" key="1">
    <citation type="journal article" date="2021" name="Nat. Microbiol.">
        <title>Cocultivation of an ultrasmall environmental parasitic bacterium with lytic ability against bacteria associated with wastewater foams.</title>
        <authorList>
            <person name="Batinovic S."/>
            <person name="Rose J.J.A."/>
            <person name="Ratcliffe J."/>
            <person name="Seviour R.J."/>
            <person name="Petrovski S."/>
        </authorList>
    </citation>
    <scope>NUCLEOTIDE SEQUENCE</scope>
    <source>
        <strain evidence="2">CON9</strain>
    </source>
</reference>
<dbReference type="InterPro" id="IPR016794">
    <property type="entry name" value="UCP21603_acetyltransf"/>
</dbReference>
<feature type="domain" description="N-acetyltransferase" evidence="1">
    <location>
        <begin position="137"/>
        <end position="278"/>
    </location>
</feature>
<dbReference type="RefSeq" id="WP_213248878.1">
    <property type="nucleotide sequence ID" value="NZ_CP045806.1"/>
</dbReference>
<proteinExistence type="predicted"/>